<dbReference type="EMBL" id="JAIXMP010000011">
    <property type="protein sequence ID" value="KAI9265216.1"/>
    <property type="molecule type" value="Genomic_DNA"/>
</dbReference>
<comment type="caution">
    <text evidence="1">The sequence shown here is derived from an EMBL/GenBank/DDBJ whole genome shotgun (WGS) entry which is preliminary data.</text>
</comment>
<accession>A0AAD5KBX6</accession>
<proteinExistence type="predicted"/>
<keyword evidence="2" id="KW-1185">Reference proteome</keyword>
<reference evidence="1" key="2">
    <citation type="submission" date="2023-02" db="EMBL/GenBank/DDBJ databases">
        <authorList>
            <consortium name="DOE Joint Genome Institute"/>
            <person name="Mondo S.J."/>
            <person name="Chang Y."/>
            <person name="Wang Y."/>
            <person name="Ahrendt S."/>
            <person name="Andreopoulos W."/>
            <person name="Barry K."/>
            <person name="Beard J."/>
            <person name="Benny G.L."/>
            <person name="Blankenship S."/>
            <person name="Bonito G."/>
            <person name="Cuomo C."/>
            <person name="Desiro A."/>
            <person name="Gervers K.A."/>
            <person name="Hundley H."/>
            <person name="Kuo A."/>
            <person name="LaButti K."/>
            <person name="Lang B.F."/>
            <person name="Lipzen A."/>
            <person name="O'Donnell K."/>
            <person name="Pangilinan J."/>
            <person name="Reynolds N."/>
            <person name="Sandor L."/>
            <person name="Smith M.W."/>
            <person name="Tsang A."/>
            <person name="Grigoriev I.V."/>
            <person name="Stajich J.E."/>
            <person name="Spatafora J.W."/>
        </authorList>
    </citation>
    <scope>NUCLEOTIDE SEQUENCE</scope>
    <source>
        <strain evidence="1">RSA 2281</strain>
    </source>
</reference>
<dbReference type="Proteomes" id="UP001209540">
    <property type="component" value="Unassembled WGS sequence"/>
</dbReference>
<organism evidence="1 2">
    <name type="scientific">Phascolomyces articulosus</name>
    <dbReference type="NCBI Taxonomy" id="60185"/>
    <lineage>
        <taxon>Eukaryota</taxon>
        <taxon>Fungi</taxon>
        <taxon>Fungi incertae sedis</taxon>
        <taxon>Mucoromycota</taxon>
        <taxon>Mucoromycotina</taxon>
        <taxon>Mucoromycetes</taxon>
        <taxon>Mucorales</taxon>
        <taxon>Lichtheimiaceae</taxon>
        <taxon>Phascolomyces</taxon>
    </lineage>
</organism>
<reference evidence="1" key="1">
    <citation type="journal article" date="2022" name="IScience">
        <title>Evolution of zygomycete secretomes and the origins of terrestrial fungal ecologies.</title>
        <authorList>
            <person name="Chang Y."/>
            <person name="Wang Y."/>
            <person name="Mondo S."/>
            <person name="Ahrendt S."/>
            <person name="Andreopoulos W."/>
            <person name="Barry K."/>
            <person name="Beard J."/>
            <person name="Benny G.L."/>
            <person name="Blankenship S."/>
            <person name="Bonito G."/>
            <person name="Cuomo C."/>
            <person name="Desiro A."/>
            <person name="Gervers K.A."/>
            <person name="Hundley H."/>
            <person name="Kuo A."/>
            <person name="LaButti K."/>
            <person name="Lang B.F."/>
            <person name="Lipzen A."/>
            <person name="O'Donnell K."/>
            <person name="Pangilinan J."/>
            <person name="Reynolds N."/>
            <person name="Sandor L."/>
            <person name="Smith M.E."/>
            <person name="Tsang A."/>
            <person name="Grigoriev I.V."/>
            <person name="Stajich J.E."/>
            <person name="Spatafora J.W."/>
        </authorList>
    </citation>
    <scope>NUCLEOTIDE SEQUENCE</scope>
    <source>
        <strain evidence="1">RSA 2281</strain>
    </source>
</reference>
<gene>
    <name evidence="1" type="ORF">BDA99DRAFT_536698</name>
</gene>
<evidence type="ECO:0000313" key="2">
    <source>
        <dbReference type="Proteomes" id="UP001209540"/>
    </source>
</evidence>
<name>A0AAD5KBX6_9FUNG</name>
<protein>
    <submittedName>
        <fullName evidence="1">Uncharacterized protein</fullName>
    </submittedName>
</protein>
<sequence length="234" mass="26782">MDDTDLLWCSKVNAGIHQSFEKGTSVFLEYKKKKVNSKWAKAYQIIYAYLNGCFDVFYRLKSNSNTNSIESINEDTIVQDVLSHILKTFLPKSVYGGGLQLGFANGVILPSRKRKQRLDMEVKGRLFCSYKQRDKSKVVFLFECKFPKSVSRSNDLIKIGRAMKDCLYDAIKAGAPDDLVLTDVVTEGSRCCVFIMNLKFTAIYSMAEIIQFYIPHDHYNFGCHECDIYFDGND</sequence>
<dbReference type="AlphaFoldDB" id="A0AAD5KBX6"/>
<evidence type="ECO:0000313" key="1">
    <source>
        <dbReference type="EMBL" id="KAI9265216.1"/>
    </source>
</evidence>